<evidence type="ECO:0000256" key="1">
    <source>
        <dbReference type="SAM" id="MobiDB-lite"/>
    </source>
</evidence>
<feature type="compositionally biased region" description="Basic and acidic residues" evidence="1">
    <location>
        <begin position="21"/>
        <end position="30"/>
    </location>
</feature>
<reference evidence="2 3" key="1">
    <citation type="journal article" date="2011" name="J. Gen. Appl. Microbiol.">
        <title>Draft genome sequencing of the enigmatic yeast Saitoella complicata.</title>
        <authorList>
            <person name="Nishida H."/>
            <person name="Hamamoto M."/>
            <person name="Sugiyama J."/>
        </authorList>
    </citation>
    <scope>NUCLEOTIDE SEQUENCE [LARGE SCALE GENOMIC DNA]</scope>
    <source>
        <strain evidence="2 3">NRRL Y-17804</strain>
    </source>
</reference>
<sequence>MRQKVIQRYLRKQLEWKGSRAERRAMREMKEEEEEEQEEQGDEYQAVEGEEKAITDEEVRLHEYEHAKKSFMDKYGDFERRGSASTYRHDDRAYTRQPSEYSHSLRHYSRQPTEYPSSVRESSWYRGMSTSVDNRHDSYAGSGYNEVPHGYRGRSRELESYYAGPVRGYHDHGHWYRASSRGYGYDGYTPY</sequence>
<reference evidence="2 3" key="2">
    <citation type="journal article" date="2014" name="J. Gen. Appl. Microbiol.">
        <title>The early diverging ascomycetous budding yeast Saitoella complicata has three histone deacetylases belonging to the Clr6, Hos2, and Rpd3 lineages.</title>
        <authorList>
            <person name="Nishida H."/>
            <person name="Matsumoto T."/>
            <person name="Kondo S."/>
            <person name="Hamamoto M."/>
            <person name="Yoshikawa H."/>
        </authorList>
    </citation>
    <scope>NUCLEOTIDE SEQUENCE [LARGE SCALE GENOMIC DNA]</scope>
    <source>
        <strain evidence="2 3">NRRL Y-17804</strain>
    </source>
</reference>
<reference evidence="2 3" key="3">
    <citation type="journal article" date="2015" name="Genome Announc.">
        <title>Draft Genome Sequence of the Archiascomycetous Yeast Saitoella complicata.</title>
        <authorList>
            <person name="Yamauchi K."/>
            <person name="Kondo S."/>
            <person name="Hamamoto M."/>
            <person name="Takahashi Y."/>
            <person name="Ogura Y."/>
            <person name="Hayashi T."/>
            <person name="Nishida H."/>
        </authorList>
    </citation>
    <scope>NUCLEOTIDE SEQUENCE [LARGE SCALE GENOMIC DNA]</scope>
    <source>
        <strain evidence="2 3">NRRL Y-17804</strain>
    </source>
</reference>
<feature type="compositionally biased region" description="Basic and acidic residues" evidence="1">
    <location>
        <begin position="79"/>
        <end position="94"/>
    </location>
</feature>
<name>A0A0E9NRW6_SAICN</name>
<keyword evidence="3" id="KW-1185">Reference proteome</keyword>
<feature type="region of interest" description="Disordered" evidence="1">
    <location>
        <begin position="79"/>
        <end position="113"/>
    </location>
</feature>
<feature type="compositionally biased region" description="Acidic residues" evidence="1">
    <location>
        <begin position="31"/>
        <end position="42"/>
    </location>
</feature>
<dbReference type="Proteomes" id="UP000033140">
    <property type="component" value="Unassembled WGS sequence"/>
</dbReference>
<gene>
    <name evidence="2" type="ORF">G7K_6695-t1</name>
</gene>
<comment type="caution">
    <text evidence="2">The sequence shown here is derived from an EMBL/GenBank/DDBJ whole genome shotgun (WGS) entry which is preliminary data.</text>
</comment>
<dbReference type="RefSeq" id="XP_019027039.1">
    <property type="nucleotide sequence ID" value="XM_019165566.1"/>
</dbReference>
<feature type="compositionally biased region" description="Basic and acidic residues" evidence="1">
    <location>
        <begin position="49"/>
        <end position="58"/>
    </location>
</feature>
<dbReference type="EMBL" id="BACD03000077">
    <property type="protein sequence ID" value="GAO52622.1"/>
    <property type="molecule type" value="Genomic_DNA"/>
</dbReference>
<proteinExistence type="predicted"/>
<evidence type="ECO:0000313" key="2">
    <source>
        <dbReference type="EMBL" id="GAO52622.1"/>
    </source>
</evidence>
<organism evidence="2 3">
    <name type="scientific">Saitoella complicata (strain BCRC 22490 / CBS 7301 / JCM 7358 / NBRC 10748 / NRRL Y-17804)</name>
    <dbReference type="NCBI Taxonomy" id="698492"/>
    <lineage>
        <taxon>Eukaryota</taxon>
        <taxon>Fungi</taxon>
        <taxon>Dikarya</taxon>
        <taxon>Ascomycota</taxon>
        <taxon>Taphrinomycotina</taxon>
        <taxon>Taphrinomycotina incertae sedis</taxon>
        <taxon>Saitoella</taxon>
    </lineage>
</organism>
<feature type="region of interest" description="Disordered" evidence="1">
    <location>
        <begin position="21"/>
        <end position="58"/>
    </location>
</feature>
<dbReference type="AlphaFoldDB" id="A0A0E9NRW6"/>
<accession>A0A0E9NRW6</accession>
<evidence type="ECO:0000313" key="3">
    <source>
        <dbReference type="Proteomes" id="UP000033140"/>
    </source>
</evidence>
<protein>
    <submittedName>
        <fullName evidence="2">Uncharacterized protein</fullName>
    </submittedName>
</protein>